<organism evidence="3 4">
    <name type="scientific">Fusobacterium varium ATCC 27725</name>
    <dbReference type="NCBI Taxonomy" id="469618"/>
    <lineage>
        <taxon>Bacteria</taxon>
        <taxon>Fusobacteriati</taxon>
        <taxon>Fusobacteriota</taxon>
        <taxon>Fusobacteriia</taxon>
        <taxon>Fusobacteriales</taxon>
        <taxon>Fusobacteriaceae</taxon>
        <taxon>Fusobacterium</taxon>
    </lineage>
</organism>
<dbReference type="CDD" id="cd05008">
    <property type="entry name" value="SIS_GlmS_GlmD_1"/>
    <property type="match status" value="1"/>
</dbReference>
<dbReference type="PROSITE" id="PS51464">
    <property type="entry name" value="SIS"/>
    <property type="match status" value="1"/>
</dbReference>
<evidence type="ECO:0000256" key="1">
    <source>
        <dbReference type="ARBA" id="ARBA00022737"/>
    </source>
</evidence>
<gene>
    <name evidence="3" type="ORF">C4N18_07545</name>
</gene>
<dbReference type="InterPro" id="IPR001347">
    <property type="entry name" value="SIS_dom"/>
</dbReference>
<dbReference type="InterPro" id="IPR035466">
    <property type="entry name" value="GlmS/AgaS_SIS"/>
</dbReference>
<dbReference type="Gene3D" id="3.40.50.10490">
    <property type="entry name" value="Glucose-6-phosphate isomerase like protein, domain 1"/>
    <property type="match status" value="2"/>
</dbReference>
<evidence type="ECO:0000313" key="4">
    <source>
        <dbReference type="Proteomes" id="UP000241238"/>
    </source>
</evidence>
<dbReference type="PANTHER" id="PTHR10937">
    <property type="entry name" value="GLUCOSAMINE--FRUCTOSE-6-PHOSPHATE AMINOTRANSFERASE, ISOMERIZING"/>
    <property type="match status" value="1"/>
</dbReference>
<keyword evidence="1" id="KW-0677">Repeat</keyword>
<dbReference type="Pfam" id="PF01380">
    <property type="entry name" value="SIS"/>
    <property type="match status" value="1"/>
</dbReference>
<name>A0ABN5JGG4_FUSVA</name>
<proteinExistence type="predicted"/>
<feature type="domain" description="SIS" evidence="2">
    <location>
        <begin position="37"/>
        <end position="179"/>
    </location>
</feature>
<reference evidence="4" key="1">
    <citation type="journal article" date="2018" name="MSphere">
        <title>Fusobacterium Genomics Using MinION and Illumina Sequencing Enables Genome Completion and Correction.</title>
        <authorList>
            <person name="Todd S.M."/>
            <person name="Settlage R.E."/>
            <person name="Lahmers K.K."/>
            <person name="Slade D.J."/>
        </authorList>
    </citation>
    <scope>NUCLEOTIDE SEQUENCE [LARGE SCALE GENOMIC DNA]</scope>
    <source>
        <strain evidence="4">ATCC 27725</strain>
    </source>
</reference>
<evidence type="ECO:0000259" key="2">
    <source>
        <dbReference type="PROSITE" id="PS51464"/>
    </source>
</evidence>
<sequence length="361" mass="40682">MKVETEKEKETMRGNILEEEKVLKKIFAEFKNKNSMIIEKLKKLEIKNVLILATGSSMNAAQLGKYFMENLLDINIDIKEPFNYYNYEKVNKNLDLVIAISQSGKSASTIYALEYVKNSSDVKTLAVTSNSESPIRKYADMVLNLNFGIEQVGFVTKGFSATVLNLFLLAVSVGAEKSLISRNEEKIYLVEIEDIIKAIPQAINATDIYLLENREDFKKAARFNAVGYGSCYGTVKEFETKFTETVRCPSQGFELEAYMHGPYLEADKSHVLFYLDNEGKLSERLKALKDYMNPYVGKSVIIGLNHGDINIKVGKKLNEHLAALLLVIPIQLMSCTIAEFKGINLGIKIFKDFDAILKSKI</sequence>
<dbReference type="Proteomes" id="UP000241238">
    <property type="component" value="Chromosome"/>
</dbReference>
<protein>
    <submittedName>
        <fullName evidence="3">SIS domain-containing protein</fullName>
    </submittedName>
</protein>
<dbReference type="EMBL" id="CP028103">
    <property type="protein sequence ID" value="AVQ31070.1"/>
    <property type="molecule type" value="Genomic_DNA"/>
</dbReference>
<keyword evidence="4" id="KW-1185">Reference proteome</keyword>
<dbReference type="InterPro" id="IPR046348">
    <property type="entry name" value="SIS_dom_sf"/>
</dbReference>
<dbReference type="CDD" id="cd05009">
    <property type="entry name" value="SIS_GlmS_GlmD_2"/>
    <property type="match status" value="1"/>
</dbReference>
<evidence type="ECO:0000313" key="3">
    <source>
        <dbReference type="EMBL" id="AVQ31070.1"/>
    </source>
</evidence>
<dbReference type="InterPro" id="IPR035490">
    <property type="entry name" value="GlmS/FrlB_SIS"/>
</dbReference>
<accession>A0ABN5JGG4</accession>
<dbReference type="RefSeq" id="WP_005950835.1">
    <property type="nucleotide sequence ID" value="NZ_CP028103.1"/>
</dbReference>
<dbReference type="PANTHER" id="PTHR10937:SF17">
    <property type="entry name" value="GLUCOSAMINE-FRUCTOSE-6-PHOSPHATE AMINOTRANSFERASE"/>
    <property type="match status" value="1"/>
</dbReference>
<dbReference type="SUPFAM" id="SSF53697">
    <property type="entry name" value="SIS domain"/>
    <property type="match status" value="1"/>
</dbReference>
<dbReference type="GeneID" id="77467845"/>